<sequence>LCEHSTFVFNLCVMPRSDRQAEGYRIFIGGVDPRVGKVELEREFDRFGPIVDVWVARNPPGFAFIVYKYLEDAEKAIRRMDRSSPFGSRLRVEHAANSLKFKLEPLVSFYALVAVTDRDHVQEVVEGEAHPRDAEGLQHTVDARHLVPDDGTEATVVKESTADRRPARKLNESPPPDDVRPDLFRAPVQKESLRHEIPLVMDHVHQRDLGIGLHPQPIQIIDLVLGIDQFQTICPETNPAPLIENELVRRQAVGLRVTEVKSRIDRHLLQGIVLRLQSILDLFRELNLVSAPAQSMAPVKKAATAAGNRVQTKMEAKSVRPGRLDLLHAHLAIGLCPVPPVMIVPTEVECVDIPQRKPYVLCRLKPISELMYLDWIRVLEWLGQRLARLQQRTGQERKADRRTMLRWDEMKEAGHAGQMSLGNFGM</sequence>
<dbReference type="AlphaFoldDB" id="A0A183T4E2"/>
<proteinExistence type="predicted"/>
<dbReference type="GO" id="GO:0003723">
    <property type="term" value="F:RNA binding"/>
    <property type="evidence" value="ECO:0007669"/>
    <property type="project" value="UniProtKB-UniRule"/>
</dbReference>
<evidence type="ECO:0000313" key="4">
    <source>
        <dbReference type="WBParaSite" id="SSLN_0001177601-mRNA-1"/>
    </source>
</evidence>
<evidence type="ECO:0000256" key="2">
    <source>
        <dbReference type="SAM" id="MobiDB-lite"/>
    </source>
</evidence>
<dbReference type="WBParaSite" id="SSLN_0001177601-mRNA-1">
    <property type="protein sequence ID" value="SSLN_0001177601-mRNA-1"/>
    <property type="gene ID" value="SSLN_0001177601"/>
</dbReference>
<protein>
    <submittedName>
        <fullName evidence="4">RRM domain-containing protein</fullName>
    </submittedName>
</protein>
<dbReference type="SUPFAM" id="SSF54928">
    <property type="entry name" value="RNA-binding domain, RBD"/>
    <property type="match status" value="1"/>
</dbReference>
<feature type="compositionally biased region" description="Basic and acidic residues" evidence="2">
    <location>
        <begin position="160"/>
        <end position="183"/>
    </location>
</feature>
<feature type="domain" description="RRM" evidence="3">
    <location>
        <begin position="24"/>
        <end position="97"/>
    </location>
</feature>
<dbReference type="PANTHER" id="PTHR23147">
    <property type="entry name" value="SERINE/ARGININE RICH SPLICING FACTOR"/>
    <property type="match status" value="1"/>
</dbReference>
<keyword evidence="1" id="KW-0694">RNA-binding</keyword>
<dbReference type="Gene3D" id="3.30.70.330">
    <property type="match status" value="1"/>
</dbReference>
<dbReference type="SMART" id="SM00360">
    <property type="entry name" value="RRM"/>
    <property type="match status" value="1"/>
</dbReference>
<dbReference type="InterPro" id="IPR000504">
    <property type="entry name" value="RRM_dom"/>
</dbReference>
<accession>A0A183T4E2</accession>
<dbReference type="CDD" id="cd12373">
    <property type="entry name" value="RRM_SRSF3_like"/>
    <property type="match status" value="1"/>
</dbReference>
<feature type="region of interest" description="Disordered" evidence="2">
    <location>
        <begin position="128"/>
        <end position="183"/>
    </location>
</feature>
<dbReference type="InterPro" id="IPR035979">
    <property type="entry name" value="RBD_domain_sf"/>
</dbReference>
<evidence type="ECO:0000259" key="3">
    <source>
        <dbReference type="PROSITE" id="PS50102"/>
    </source>
</evidence>
<evidence type="ECO:0000256" key="1">
    <source>
        <dbReference type="PROSITE-ProRule" id="PRU00176"/>
    </source>
</evidence>
<organism evidence="4">
    <name type="scientific">Schistocephalus solidus</name>
    <name type="common">Tapeworm</name>
    <dbReference type="NCBI Taxonomy" id="70667"/>
    <lineage>
        <taxon>Eukaryota</taxon>
        <taxon>Metazoa</taxon>
        <taxon>Spiralia</taxon>
        <taxon>Lophotrochozoa</taxon>
        <taxon>Platyhelminthes</taxon>
        <taxon>Cestoda</taxon>
        <taxon>Eucestoda</taxon>
        <taxon>Diphyllobothriidea</taxon>
        <taxon>Diphyllobothriidae</taxon>
        <taxon>Schistocephalus</taxon>
    </lineage>
</organism>
<dbReference type="Pfam" id="PF00076">
    <property type="entry name" value="RRM_1"/>
    <property type="match status" value="1"/>
</dbReference>
<reference evidence="4" key="1">
    <citation type="submission" date="2016-06" db="UniProtKB">
        <authorList>
            <consortium name="WormBaseParasite"/>
        </authorList>
    </citation>
    <scope>IDENTIFICATION</scope>
</reference>
<name>A0A183T4E2_SCHSO</name>
<dbReference type="PROSITE" id="PS50102">
    <property type="entry name" value="RRM"/>
    <property type="match status" value="1"/>
</dbReference>
<dbReference type="InterPro" id="IPR012677">
    <property type="entry name" value="Nucleotide-bd_a/b_plait_sf"/>
</dbReference>
<feature type="compositionally biased region" description="Basic and acidic residues" evidence="2">
    <location>
        <begin position="128"/>
        <end position="148"/>
    </location>
</feature>
<dbReference type="InterPro" id="IPR050907">
    <property type="entry name" value="SRSF"/>
</dbReference>